<dbReference type="EnsemblMetazoa" id="AMEM000571-RA">
    <property type="protein sequence ID" value="AMEM000571-PA"/>
    <property type="gene ID" value="AMEM000571"/>
</dbReference>
<dbReference type="Proteomes" id="UP000075903">
    <property type="component" value="Unassembled WGS sequence"/>
</dbReference>
<dbReference type="VEuPathDB" id="VectorBase:AMEM000571"/>
<name>A0A182UMT8_ANOME</name>
<protein>
    <submittedName>
        <fullName evidence="2">Uncharacterized protein</fullName>
    </submittedName>
</protein>
<proteinExistence type="predicted"/>
<evidence type="ECO:0000256" key="1">
    <source>
        <dbReference type="SAM" id="MobiDB-lite"/>
    </source>
</evidence>
<reference evidence="2" key="1">
    <citation type="submission" date="2020-05" db="UniProtKB">
        <authorList>
            <consortium name="EnsemblMetazoa"/>
        </authorList>
    </citation>
    <scope>IDENTIFICATION</scope>
    <source>
        <strain evidence="2">MAF</strain>
    </source>
</reference>
<evidence type="ECO:0000313" key="2">
    <source>
        <dbReference type="EnsemblMetazoa" id="AMEM000571-PA"/>
    </source>
</evidence>
<keyword evidence="3" id="KW-1185">Reference proteome</keyword>
<dbReference type="AlphaFoldDB" id="A0A182UMT8"/>
<evidence type="ECO:0000313" key="3">
    <source>
        <dbReference type="Proteomes" id="UP000075903"/>
    </source>
</evidence>
<accession>A0A182UMT8</accession>
<organism evidence="2 3">
    <name type="scientific">Anopheles merus</name>
    <name type="common">Mosquito</name>
    <dbReference type="NCBI Taxonomy" id="30066"/>
    <lineage>
        <taxon>Eukaryota</taxon>
        <taxon>Metazoa</taxon>
        <taxon>Ecdysozoa</taxon>
        <taxon>Arthropoda</taxon>
        <taxon>Hexapoda</taxon>
        <taxon>Insecta</taxon>
        <taxon>Pterygota</taxon>
        <taxon>Neoptera</taxon>
        <taxon>Endopterygota</taxon>
        <taxon>Diptera</taxon>
        <taxon>Nematocera</taxon>
        <taxon>Culicoidea</taxon>
        <taxon>Culicidae</taxon>
        <taxon>Anophelinae</taxon>
        <taxon>Anopheles</taxon>
    </lineage>
</organism>
<sequence length="109" mass="11140">MLCGSTPRLVTLWLCHHPALVQVARRVRARARSVPLSRAVQHAATEIQSGTAASGRATPADGPETSGSTELGDESSRNGTVGNVSPVFAAITETESSPTGNKGSGGAME</sequence>
<feature type="region of interest" description="Disordered" evidence="1">
    <location>
        <begin position="34"/>
        <end position="109"/>
    </location>
</feature>